<dbReference type="PANTHER" id="PTHR15004">
    <property type="entry name" value="GLUTAMYL-TRNA(GLN) AMIDOTRANSFERASE SUBUNIT C, MITOCHONDRIAL"/>
    <property type="match status" value="1"/>
</dbReference>
<comment type="catalytic activity">
    <reaction evidence="4 6">
        <text>L-aspartyl-tRNA(Asn) + L-glutamine + ATP + H2O = L-asparaginyl-tRNA(Asn) + L-glutamate + ADP + phosphate + 2 H(+)</text>
        <dbReference type="Rhea" id="RHEA:14513"/>
        <dbReference type="Rhea" id="RHEA-COMP:9674"/>
        <dbReference type="Rhea" id="RHEA-COMP:9677"/>
        <dbReference type="ChEBI" id="CHEBI:15377"/>
        <dbReference type="ChEBI" id="CHEBI:15378"/>
        <dbReference type="ChEBI" id="CHEBI:29985"/>
        <dbReference type="ChEBI" id="CHEBI:30616"/>
        <dbReference type="ChEBI" id="CHEBI:43474"/>
        <dbReference type="ChEBI" id="CHEBI:58359"/>
        <dbReference type="ChEBI" id="CHEBI:78515"/>
        <dbReference type="ChEBI" id="CHEBI:78516"/>
        <dbReference type="ChEBI" id="CHEBI:456216"/>
    </reaction>
</comment>
<proteinExistence type="inferred from homology"/>
<evidence type="ECO:0000256" key="6">
    <source>
        <dbReference type="HAMAP-Rule" id="MF_00122"/>
    </source>
</evidence>
<reference evidence="7 8" key="1">
    <citation type="journal article" date="2016" name="Front. Microbiol.">
        <title>Comprehensive Phylogenetic Analysis of Bovine Non-aureus Staphylococci Species Based on Whole-Genome Sequencing.</title>
        <authorList>
            <person name="Naushad S."/>
            <person name="Barkema H.W."/>
            <person name="Luby C."/>
            <person name="Condas L.A."/>
            <person name="Nobrega D.B."/>
            <person name="Carson D.A."/>
            <person name="De Buck J."/>
        </authorList>
    </citation>
    <scope>NUCLEOTIDE SEQUENCE [LARGE SCALE GENOMIC DNA]</scope>
    <source>
        <strain evidence="7 8">SNUC 5959</strain>
    </source>
</reference>
<gene>
    <name evidence="6 7" type="primary">gatC</name>
    <name evidence="7" type="ORF">BUZ57_06480</name>
</gene>
<name>A0A0A8HNV1_STAHY</name>
<keyword evidence="7" id="KW-0808">Transferase</keyword>
<keyword evidence="6 7" id="KW-0436">Ligase</keyword>
<dbReference type="NCBIfam" id="TIGR00135">
    <property type="entry name" value="gatC"/>
    <property type="match status" value="1"/>
</dbReference>
<dbReference type="EC" id="6.3.5.-" evidence="6"/>
<dbReference type="HAMAP" id="MF_00122">
    <property type="entry name" value="GatC"/>
    <property type="match status" value="1"/>
</dbReference>
<dbReference type="RefSeq" id="WP_037566951.1">
    <property type="nucleotide sequence ID" value="NZ_CP008747.1"/>
</dbReference>
<evidence type="ECO:0000313" key="7">
    <source>
        <dbReference type="EMBL" id="RIO45800.1"/>
    </source>
</evidence>
<evidence type="ECO:0000256" key="4">
    <source>
        <dbReference type="ARBA" id="ARBA00047380"/>
    </source>
</evidence>
<dbReference type="GO" id="GO:0006412">
    <property type="term" value="P:translation"/>
    <property type="evidence" value="ECO:0007669"/>
    <property type="project" value="UniProtKB-UniRule"/>
</dbReference>
<accession>A0A0A8HNV1</accession>
<dbReference type="InterPro" id="IPR003837">
    <property type="entry name" value="GatC"/>
</dbReference>
<evidence type="ECO:0000256" key="1">
    <source>
        <dbReference type="ARBA" id="ARBA00010757"/>
    </source>
</evidence>
<dbReference type="Proteomes" id="UP000285625">
    <property type="component" value="Unassembled WGS sequence"/>
</dbReference>
<evidence type="ECO:0000256" key="2">
    <source>
        <dbReference type="ARBA" id="ARBA00011123"/>
    </source>
</evidence>
<comment type="catalytic activity">
    <reaction evidence="5 6">
        <text>L-glutamyl-tRNA(Gln) + L-glutamine + ATP + H2O = L-glutaminyl-tRNA(Gln) + L-glutamate + ADP + phosphate + H(+)</text>
        <dbReference type="Rhea" id="RHEA:17521"/>
        <dbReference type="Rhea" id="RHEA-COMP:9681"/>
        <dbReference type="Rhea" id="RHEA-COMP:9684"/>
        <dbReference type="ChEBI" id="CHEBI:15377"/>
        <dbReference type="ChEBI" id="CHEBI:15378"/>
        <dbReference type="ChEBI" id="CHEBI:29985"/>
        <dbReference type="ChEBI" id="CHEBI:30616"/>
        <dbReference type="ChEBI" id="CHEBI:43474"/>
        <dbReference type="ChEBI" id="CHEBI:58359"/>
        <dbReference type="ChEBI" id="CHEBI:78520"/>
        <dbReference type="ChEBI" id="CHEBI:78521"/>
        <dbReference type="ChEBI" id="CHEBI:456216"/>
    </reaction>
</comment>
<comment type="subunit">
    <text evidence="2 6">Heterotrimer of A, B and C subunits.</text>
</comment>
<comment type="similarity">
    <text evidence="1 6">Belongs to the GatC family.</text>
</comment>
<keyword evidence="6" id="KW-0067">ATP-binding</keyword>
<sequence length="100" mass="11039">MTEITHEQVKHIANLARLNVSDKESKEIQETLAGVLDFCHQIDSVDTENVKPTNHVLDLQNVLRDDVAHKGLPQEKALANAKEVEAGQFKVPAVMNGEDA</sequence>
<dbReference type="EMBL" id="QXVO01000016">
    <property type="protein sequence ID" value="RIO45800.1"/>
    <property type="molecule type" value="Genomic_DNA"/>
</dbReference>
<dbReference type="HOGENOM" id="CLU_105899_1_2_9"/>
<dbReference type="SUPFAM" id="SSF141000">
    <property type="entry name" value="Glu-tRNAGln amidotransferase C subunit"/>
    <property type="match status" value="1"/>
</dbReference>
<comment type="function">
    <text evidence="3 6">Allows the formation of correctly charged Asn-tRNA(Asn) or Gln-tRNA(Gln) through the transamidation of misacylated Asp-tRNA(Asn) or Glu-tRNA(Gln) in organisms which lack either or both of asparaginyl-tRNA or glutaminyl-tRNA synthetases. The reaction takes place in the presence of glutamine and ATP through an activated phospho-Asp-tRNA(Asn) or phospho-Glu-tRNA(Gln).</text>
</comment>
<dbReference type="Pfam" id="PF02686">
    <property type="entry name" value="GatC"/>
    <property type="match status" value="1"/>
</dbReference>
<dbReference type="GeneID" id="41072692"/>
<keyword evidence="6" id="KW-0547">Nucleotide-binding</keyword>
<dbReference type="InterPro" id="IPR036113">
    <property type="entry name" value="Asp/Glu-ADT_sf_sub_c"/>
</dbReference>
<dbReference type="GO" id="GO:0016740">
    <property type="term" value="F:transferase activity"/>
    <property type="evidence" value="ECO:0007669"/>
    <property type="project" value="UniProtKB-KW"/>
</dbReference>
<dbReference type="Gene3D" id="1.10.20.60">
    <property type="entry name" value="Glu-tRNAGln amidotransferase C subunit, N-terminal domain"/>
    <property type="match status" value="1"/>
</dbReference>
<evidence type="ECO:0000256" key="5">
    <source>
        <dbReference type="ARBA" id="ARBA00047913"/>
    </source>
</evidence>
<keyword evidence="6" id="KW-0648">Protein biosynthesis</keyword>
<dbReference type="GO" id="GO:0006450">
    <property type="term" value="P:regulation of translational fidelity"/>
    <property type="evidence" value="ECO:0007669"/>
    <property type="project" value="InterPro"/>
</dbReference>
<evidence type="ECO:0000313" key="8">
    <source>
        <dbReference type="Proteomes" id="UP000285625"/>
    </source>
</evidence>
<protein>
    <recommendedName>
        <fullName evidence="6">Aspartyl/glutamyl-tRNA(Asn/Gln) amidotransferase subunit C</fullName>
        <shortName evidence="6">Asp/Glu-ADT subunit C</shortName>
        <ecNumber evidence="6">6.3.5.-</ecNumber>
    </recommendedName>
</protein>
<dbReference type="KEGG" id="shu:SHYC_04315"/>
<evidence type="ECO:0000256" key="3">
    <source>
        <dbReference type="ARBA" id="ARBA00024799"/>
    </source>
</evidence>
<dbReference type="GO" id="GO:0050567">
    <property type="term" value="F:glutaminyl-tRNA synthase (glutamine-hydrolyzing) activity"/>
    <property type="evidence" value="ECO:0007669"/>
    <property type="project" value="UniProtKB-UniRule"/>
</dbReference>
<dbReference type="AlphaFoldDB" id="A0A0A8HNV1"/>
<dbReference type="GO" id="GO:0005524">
    <property type="term" value="F:ATP binding"/>
    <property type="evidence" value="ECO:0007669"/>
    <property type="project" value="UniProtKB-KW"/>
</dbReference>
<dbReference type="STRING" id="1284.SHYC_04315"/>
<comment type="caution">
    <text evidence="7">The sequence shown here is derived from an EMBL/GenBank/DDBJ whole genome shotgun (WGS) entry which is preliminary data.</text>
</comment>
<dbReference type="PANTHER" id="PTHR15004:SF0">
    <property type="entry name" value="GLUTAMYL-TRNA(GLN) AMIDOTRANSFERASE SUBUNIT C, MITOCHONDRIAL"/>
    <property type="match status" value="1"/>
</dbReference>
<organism evidence="7 8">
    <name type="scientific">Staphylococcus hyicus</name>
    <dbReference type="NCBI Taxonomy" id="1284"/>
    <lineage>
        <taxon>Bacteria</taxon>
        <taxon>Bacillati</taxon>
        <taxon>Bacillota</taxon>
        <taxon>Bacilli</taxon>
        <taxon>Bacillales</taxon>
        <taxon>Staphylococcaceae</taxon>
        <taxon>Staphylococcus</taxon>
    </lineage>
</organism>
<dbReference type="GO" id="GO:0050566">
    <property type="term" value="F:asparaginyl-tRNA synthase (glutamine-hydrolyzing) activity"/>
    <property type="evidence" value="ECO:0007669"/>
    <property type="project" value="RHEA"/>
</dbReference>
<dbReference type="GO" id="GO:0070681">
    <property type="term" value="P:glutaminyl-tRNAGln biosynthesis via transamidation"/>
    <property type="evidence" value="ECO:0007669"/>
    <property type="project" value="TreeGrafter"/>
</dbReference>